<keyword evidence="3" id="KW-0598">Phosphotransferase system</keyword>
<comment type="caution">
    <text evidence="5">The sequence shown here is derived from an EMBL/GenBank/DDBJ whole genome shotgun (WGS) entry which is preliminary data.</text>
</comment>
<dbReference type="EMBL" id="RRCO01000003">
    <property type="protein sequence ID" value="RRJ25415.1"/>
    <property type="molecule type" value="Genomic_DNA"/>
</dbReference>
<dbReference type="OrthoDB" id="9809047at2"/>
<sequence>MVSEELKVINPSGLHLRPAGNLCKEALKYDSKINIIFKDATANAKSVLSVLAACVKCGDTVKITCDGRDENEALEALKNLINSGFGELK</sequence>
<evidence type="ECO:0000256" key="1">
    <source>
        <dbReference type="ARBA" id="ARBA00004496"/>
    </source>
</evidence>
<dbReference type="PROSITE" id="PS51350">
    <property type="entry name" value="PTS_HPR_DOM"/>
    <property type="match status" value="1"/>
</dbReference>
<reference evidence="5 6" key="1">
    <citation type="submission" date="2018-11" db="EMBL/GenBank/DDBJ databases">
        <title>Genome sequencing of Lachnoanaerobaculum sp. KCOM 2030 (= ChDC B114).</title>
        <authorList>
            <person name="Kook J.-K."/>
            <person name="Park S.-N."/>
            <person name="Lim Y.K."/>
        </authorList>
    </citation>
    <scope>NUCLEOTIDE SEQUENCE [LARGE SCALE GENOMIC DNA]</scope>
    <source>
        <strain evidence="5 6">KCOM 2030</strain>
    </source>
</reference>
<dbReference type="InterPro" id="IPR035895">
    <property type="entry name" value="HPr-like_sf"/>
</dbReference>
<dbReference type="GO" id="GO:0009401">
    <property type="term" value="P:phosphoenolpyruvate-dependent sugar phosphotransferase system"/>
    <property type="evidence" value="ECO:0007669"/>
    <property type="project" value="UniProtKB-KW"/>
</dbReference>
<dbReference type="Pfam" id="PF00381">
    <property type="entry name" value="PTS-HPr"/>
    <property type="match status" value="1"/>
</dbReference>
<dbReference type="RefSeq" id="WP_128674053.1">
    <property type="nucleotide sequence ID" value="NZ_CAUQHB010000004.1"/>
</dbReference>
<accession>A0A3P3QWB8</accession>
<name>A0A3P3QWB8_9FIRM</name>
<keyword evidence="6" id="KW-1185">Reference proteome</keyword>
<dbReference type="AlphaFoldDB" id="A0A3P3QWB8"/>
<feature type="domain" description="HPr" evidence="4">
    <location>
        <begin position="1"/>
        <end position="88"/>
    </location>
</feature>
<organism evidence="5 6">
    <name type="scientific">Lachnoanaerobaculum gingivalis</name>
    <dbReference type="NCBI Taxonomy" id="2490855"/>
    <lineage>
        <taxon>Bacteria</taxon>
        <taxon>Bacillati</taxon>
        <taxon>Bacillota</taxon>
        <taxon>Clostridia</taxon>
        <taxon>Lachnospirales</taxon>
        <taxon>Lachnospiraceae</taxon>
        <taxon>Lachnoanaerobaculum</taxon>
    </lineage>
</organism>
<gene>
    <name evidence="5" type="ORF">EHV10_07145</name>
</gene>
<dbReference type="PANTHER" id="PTHR33705">
    <property type="entry name" value="PHOSPHOCARRIER PROTEIN HPR"/>
    <property type="match status" value="1"/>
</dbReference>
<evidence type="ECO:0000256" key="2">
    <source>
        <dbReference type="ARBA" id="ARBA00022490"/>
    </source>
</evidence>
<evidence type="ECO:0000313" key="5">
    <source>
        <dbReference type="EMBL" id="RRJ25415.1"/>
    </source>
</evidence>
<protein>
    <submittedName>
        <fullName evidence="5">HPr family phosphocarrier protein</fullName>
    </submittedName>
</protein>
<dbReference type="NCBIfam" id="TIGR01003">
    <property type="entry name" value="PTS_HPr_family"/>
    <property type="match status" value="1"/>
</dbReference>
<dbReference type="PRINTS" id="PR00107">
    <property type="entry name" value="PHOSPHOCPHPR"/>
</dbReference>
<dbReference type="Proteomes" id="UP000272490">
    <property type="component" value="Unassembled WGS sequence"/>
</dbReference>
<evidence type="ECO:0000313" key="6">
    <source>
        <dbReference type="Proteomes" id="UP000272490"/>
    </source>
</evidence>
<dbReference type="InterPro" id="IPR050399">
    <property type="entry name" value="HPr"/>
</dbReference>
<proteinExistence type="predicted"/>
<keyword evidence="2" id="KW-0963">Cytoplasm</keyword>
<comment type="subcellular location">
    <subcellularLocation>
        <location evidence="1">Cytoplasm</location>
    </subcellularLocation>
</comment>
<evidence type="ECO:0000256" key="3">
    <source>
        <dbReference type="ARBA" id="ARBA00022683"/>
    </source>
</evidence>
<dbReference type="InterPro" id="IPR000032">
    <property type="entry name" value="HPr-like"/>
</dbReference>
<dbReference type="GO" id="GO:0005737">
    <property type="term" value="C:cytoplasm"/>
    <property type="evidence" value="ECO:0007669"/>
    <property type="project" value="UniProtKB-SubCell"/>
</dbReference>
<dbReference type="Gene3D" id="3.30.1340.10">
    <property type="entry name" value="HPr-like"/>
    <property type="match status" value="1"/>
</dbReference>
<dbReference type="PANTHER" id="PTHR33705:SF2">
    <property type="entry name" value="PHOSPHOCARRIER PROTEIN NPR"/>
    <property type="match status" value="1"/>
</dbReference>
<dbReference type="SUPFAM" id="SSF55594">
    <property type="entry name" value="HPr-like"/>
    <property type="match status" value="1"/>
</dbReference>
<evidence type="ECO:0000259" key="4">
    <source>
        <dbReference type="PROSITE" id="PS51350"/>
    </source>
</evidence>
<dbReference type="CDD" id="cd00367">
    <property type="entry name" value="PTS-HPr_like"/>
    <property type="match status" value="1"/>
</dbReference>